<dbReference type="PANTHER" id="PTHR23235">
    <property type="entry name" value="KRUEPPEL-LIKE TRANSCRIPTION FACTOR"/>
    <property type="match status" value="1"/>
</dbReference>
<evidence type="ECO:0000259" key="5">
    <source>
        <dbReference type="PROSITE" id="PS50157"/>
    </source>
</evidence>
<reference evidence="6" key="1">
    <citation type="submission" date="2021-03" db="EMBL/GenBank/DDBJ databases">
        <authorList>
            <person name="Tran Van P."/>
        </authorList>
    </citation>
    <scope>NUCLEOTIDE SEQUENCE</scope>
</reference>
<dbReference type="SMART" id="SM00355">
    <property type="entry name" value="ZnF_C2H2"/>
    <property type="match status" value="3"/>
</dbReference>
<feature type="domain" description="C2H2-type" evidence="5">
    <location>
        <begin position="36"/>
        <end position="63"/>
    </location>
</feature>
<protein>
    <recommendedName>
        <fullName evidence="5">C2H2-type domain-containing protein</fullName>
    </recommendedName>
</protein>
<dbReference type="EMBL" id="CAJPIN010000249">
    <property type="protein sequence ID" value="CAG2053261.1"/>
    <property type="molecule type" value="Genomic_DNA"/>
</dbReference>
<evidence type="ECO:0000313" key="7">
    <source>
        <dbReference type="Proteomes" id="UP001153148"/>
    </source>
</evidence>
<dbReference type="SUPFAM" id="SSF57667">
    <property type="entry name" value="beta-beta-alpha zinc fingers"/>
    <property type="match status" value="2"/>
</dbReference>
<gene>
    <name evidence="6" type="ORF">TPAB3V08_LOCUS325</name>
</gene>
<keyword evidence="2 4" id="KW-0863">Zinc-finger</keyword>
<accession>A0ABN7NDJ4</accession>
<evidence type="ECO:0000256" key="2">
    <source>
        <dbReference type="ARBA" id="ARBA00022771"/>
    </source>
</evidence>
<proteinExistence type="predicted"/>
<keyword evidence="7" id="KW-1185">Reference proteome</keyword>
<sequence>MIACLGCFQCNQCTRSFAVKSTLTAHIKTHTGIKDYTCAHCFKKFSSSSSLNVHIRLHTGHKPFRCPHCSKAFRTVGHRKAHVTFHCKQNLTAHERALLRLAHRNKLQMNDLPEVTLAEPIIITDSGICLRLYPFPQT</sequence>
<comment type="caution">
    <text evidence="6">The sequence shown here is derived from an EMBL/GenBank/DDBJ whole genome shotgun (WGS) entry which is preliminary data.</text>
</comment>
<feature type="domain" description="C2H2-type" evidence="5">
    <location>
        <begin position="8"/>
        <end position="35"/>
    </location>
</feature>
<dbReference type="Pfam" id="PF00096">
    <property type="entry name" value="zf-C2H2"/>
    <property type="match status" value="2"/>
</dbReference>
<evidence type="ECO:0000256" key="1">
    <source>
        <dbReference type="ARBA" id="ARBA00022723"/>
    </source>
</evidence>
<evidence type="ECO:0000256" key="4">
    <source>
        <dbReference type="PROSITE-ProRule" id="PRU00042"/>
    </source>
</evidence>
<dbReference type="InterPro" id="IPR013087">
    <property type="entry name" value="Znf_C2H2_type"/>
</dbReference>
<evidence type="ECO:0000313" key="6">
    <source>
        <dbReference type="EMBL" id="CAG2053261.1"/>
    </source>
</evidence>
<keyword evidence="3" id="KW-0862">Zinc</keyword>
<dbReference type="Gene3D" id="3.30.160.60">
    <property type="entry name" value="Classic Zinc Finger"/>
    <property type="match status" value="3"/>
</dbReference>
<organism evidence="6 7">
    <name type="scientific">Timema podura</name>
    <name type="common">Walking stick</name>
    <dbReference type="NCBI Taxonomy" id="61482"/>
    <lineage>
        <taxon>Eukaryota</taxon>
        <taxon>Metazoa</taxon>
        <taxon>Ecdysozoa</taxon>
        <taxon>Arthropoda</taxon>
        <taxon>Hexapoda</taxon>
        <taxon>Insecta</taxon>
        <taxon>Pterygota</taxon>
        <taxon>Neoptera</taxon>
        <taxon>Polyneoptera</taxon>
        <taxon>Phasmatodea</taxon>
        <taxon>Timematodea</taxon>
        <taxon>Timematoidea</taxon>
        <taxon>Timematidae</taxon>
        <taxon>Timema</taxon>
    </lineage>
</organism>
<dbReference type="Proteomes" id="UP001153148">
    <property type="component" value="Unassembled WGS sequence"/>
</dbReference>
<feature type="domain" description="C2H2-type" evidence="5">
    <location>
        <begin position="64"/>
        <end position="91"/>
    </location>
</feature>
<dbReference type="PROSITE" id="PS50157">
    <property type="entry name" value="ZINC_FINGER_C2H2_2"/>
    <property type="match status" value="3"/>
</dbReference>
<dbReference type="PANTHER" id="PTHR23235:SF120">
    <property type="entry name" value="KRUPPEL-LIKE FACTOR 15"/>
    <property type="match status" value="1"/>
</dbReference>
<dbReference type="InterPro" id="IPR036236">
    <property type="entry name" value="Znf_C2H2_sf"/>
</dbReference>
<evidence type="ECO:0000256" key="3">
    <source>
        <dbReference type="ARBA" id="ARBA00022833"/>
    </source>
</evidence>
<name>A0ABN7NDJ4_TIMPD</name>
<dbReference type="PROSITE" id="PS00028">
    <property type="entry name" value="ZINC_FINGER_C2H2_1"/>
    <property type="match status" value="3"/>
</dbReference>
<keyword evidence="1" id="KW-0479">Metal-binding</keyword>